<dbReference type="EMBL" id="CAXHBF010000467">
    <property type="protein sequence ID" value="CAK9856273.1"/>
    <property type="molecule type" value="Genomic_DNA"/>
</dbReference>
<protein>
    <submittedName>
        <fullName evidence="1">Uncharacterized protein</fullName>
    </submittedName>
</protein>
<dbReference type="Proteomes" id="UP001497522">
    <property type="component" value="Unassembled WGS sequence"/>
</dbReference>
<accession>A0ABP0ZZU6</accession>
<gene>
    <name evidence="1" type="ORF">CSSPJE1EN2_LOCUS26205</name>
</gene>
<organism evidence="1 2">
    <name type="scientific">Sphagnum jensenii</name>
    <dbReference type="NCBI Taxonomy" id="128206"/>
    <lineage>
        <taxon>Eukaryota</taxon>
        <taxon>Viridiplantae</taxon>
        <taxon>Streptophyta</taxon>
        <taxon>Embryophyta</taxon>
        <taxon>Bryophyta</taxon>
        <taxon>Sphagnophytina</taxon>
        <taxon>Sphagnopsida</taxon>
        <taxon>Sphagnales</taxon>
        <taxon>Sphagnaceae</taxon>
        <taxon>Sphagnum</taxon>
    </lineage>
</organism>
<comment type="caution">
    <text evidence="1">The sequence shown here is derived from an EMBL/GenBank/DDBJ whole genome shotgun (WGS) entry which is preliminary data.</text>
</comment>
<proteinExistence type="predicted"/>
<name>A0ABP0ZZU6_9BRYO</name>
<sequence length="127" mass="14538">MHVACHEEGVQEDPEFNQFMDWIIEENAQSRLKEPEVEENTEAELIESDVAVQELDVEHIELMNSVSIGFPGMAPDVEPIELIDWVKTQSLRHTRKYRGLQDLMCHENSKPQHRGLLSRSCGGSHNS</sequence>
<reference evidence="1" key="1">
    <citation type="submission" date="2024-03" db="EMBL/GenBank/DDBJ databases">
        <authorList>
            <consortium name="ELIXIR-Norway"/>
            <consortium name="Elixir Norway"/>
        </authorList>
    </citation>
    <scope>NUCLEOTIDE SEQUENCE</scope>
</reference>
<evidence type="ECO:0000313" key="2">
    <source>
        <dbReference type="Proteomes" id="UP001497522"/>
    </source>
</evidence>
<keyword evidence="2" id="KW-1185">Reference proteome</keyword>
<evidence type="ECO:0000313" key="1">
    <source>
        <dbReference type="EMBL" id="CAK9856273.1"/>
    </source>
</evidence>